<evidence type="ECO:0000313" key="3">
    <source>
        <dbReference type="WBParaSite" id="EEL_0001002001-mRNA-1"/>
    </source>
</evidence>
<proteinExistence type="predicted"/>
<evidence type="ECO:0000313" key="2">
    <source>
        <dbReference type="Proteomes" id="UP000050640"/>
    </source>
</evidence>
<dbReference type="AlphaFoldDB" id="A0A0R3S5F1"/>
<keyword evidence="2" id="KW-1185">Reference proteome</keyword>
<dbReference type="STRING" id="1147741.A0A0R3S5F1"/>
<name>A0A0R3S5F1_9BILA</name>
<feature type="transmembrane region" description="Helical" evidence="1">
    <location>
        <begin position="52"/>
        <end position="76"/>
    </location>
</feature>
<dbReference type="WBParaSite" id="EEL_0001002001-mRNA-1">
    <property type="protein sequence ID" value="EEL_0001002001-mRNA-1"/>
    <property type="gene ID" value="EEL_0001002001"/>
</dbReference>
<evidence type="ECO:0000256" key="1">
    <source>
        <dbReference type="SAM" id="Phobius"/>
    </source>
</evidence>
<keyword evidence="1" id="KW-1133">Transmembrane helix</keyword>
<reference evidence="3" key="1">
    <citation type="submission" date="2017-02" db="UniProtKB">
        <authorList>
            <consortium name="WormBaseParasite"/>
        </authorList>
    </citation>
    <scope>IDENTIFICATION</scope>
</reference>
<protein>
    <submittedName>
        <fullName evidence="3">Col_cuticle_N domain-containing protein</fullName>
    </submittedName>
</protein>
<accession>A0A0R3S5F1</accession>
<dbReference type="Proteomes" id="UP000050640">
    <property type="component" value="Unplaced"/>
</dbReference>
<sequence>MKFEVITNNTAVITIENRLMNGMDLMEQKLISVETALPTTDDLHLLAKSFRILAFFGVILAVFSAITTALMIPVLYSYAQYTVSLLEPEIDYCFGQSRLLLSQLIQIHETNGVKNRKQRQVQHHYEPSSFQSSDRSIPFQEDITYRNIYEWSPTLFSFPYPRSGK</sequence>
<keyword evidence="1" id="KW-0472">Membrane</keyword>
<keyword evidence="1" id="KW-0812">Transmembrane</keyword>
<organism evidence="2 3">
    <name type="scientific">Elaeophora elaphi</name>
    <dbReference type="NCBI Taxonomy" id="1147741"/>
    <lineage>
        <taxon>Eukaryota</taxon>
        <taxon>Metazoa</taxon>
        <taxon>Ecdysozoa</taxon>
        <taxon>Nematoda</taxon>
        <taxon>Chromadorea</taxon>
        <taxon>Rhabditida</taxon>
        <taxon>Spirurina</taxon>
        <taxon>Spiruromorpha</taxon>
        <taxon>Filarioidea</taxon>
        <taxon>Onchocercidae</taxon>
        <taxon>Elaeophora</taxon>
    </lineage>
</organism>